<evidence type="ECO:0000259" key="3">
    <source>
        <dbReference type="Pfam" id="PF00849"/>
    </source>
</evidence>
<feature type="signal peptide" evidence="2">
    <location>
        <begin position="1"/>
        <end position="19"/>
    </location>
</feature>
<accession>A0A9K3Q889</accession>
<dbReference type="Pfam" id="PF00849">
    <property type="entry name" value="PseudoU_synth_2"/>
    <property type="match status" value="1"/>
</dbReference>
<dbReference type="GO" id="GO:0009982">
    <property type="term" value="F:pseudouridine synthase activity"/>
    <property type="evidence" value="ECO:0007669"/>
    <property type="project" value="InterPro"/>
</dbReference>
<dbReference type="InterPro" id="IPR050188">
    <property type="entry name" value="RluA_PseudoU_synthase"/>
</dbReference>
<dbReference type="GO" id="GO:0003723">
    <property type="term" value="F:RNA binding"/>
    <property type="evidence" value="ECO:0007669"/>
    <property type="project" value="InterPro"/>
</dbReference>
<evidence type="ECO:0000313" key="5">
    <source>
        <dbReference type="Proteomes" id="UP000693970"/>
    </source>
</evidence>
<sequence>MRFALATVVLASAVSEGSSFASRSQETTKTFGRHSLQHTAAPSIGHKVLYSTMEEQELLVEAESPMVGVEIVSVQQDEDEEQVDVSPQAINARLERQLEKMRLKDQTSKQLTKEDLVIVHEDQNILIVDKPSGVLTVPGKDKGVPSLAKTVYDNIPTLDLPSPDHMVVHRLGMDTSGLIIMAKNKAAVRELNGLFRERKVDRRYEALVAGHVEKDQGMISLPIMRDYERPPFVRISTDQHQWKLVDLTPEEVGKKILEGPKQSLTKYEVVSREFLSGQPVTRVTLTSISGRYHQLNVHLAAFGHPIVGDNVYGTNGEALPNGGLRDEELEKLIPNPNRATAEEQRLLNEIVHANDMPPCVHAKYIKFTHPKTKKVHEFSTQSPF</sequence>
<evidence type="ECO:0000256" key="2">
    <source>
        <dbReference type="SAM" id="SignalP"/>
    </source>
</evidence>
<organism evidence="4 5">
    <name type="scientific">Nitzschia inconspicua</name>
    <dbReference type="NCBI Taxonomy" id="303405"/>
    <lineage>
        <taxon>Eukaryota</taxon>
        <taxon>Sar</taxon>
        <taxon>Stramenopiles</taxon>
        <taxon>Ochrophyta</taxon>
        <taxon>Bacillariophyta</taxon>
        <taxon>Bacillariophyceae</taxon>
        <taxon>Bacillariophycidae</taxon>
        <taxon>Bacillariales</taxon>
        <taxon>Bacillariaceae</taxon>
        <taxon>Nitzschia</taxon>
    </lineage>
</organism>
<dbReference type="EMBL" id="JAGRRH010000001">
    <property type="protein sequence ID" value="KAG7374638.1"/>
    <property type="molecule type" value="Genomic_DNA"/>
</dbReference>
<comment type="caution">
    <text evidence="4">The sequence shown here is derived from an EMBL/GenBank/DDBJ whole genome shotgun (WGS) entry which is preliminary data.</text>
</comment>
<dbReference type="GO" id="GO:0000455">
    <property type="term" value="P:enzyme-directed rRNA pseudouridine synthesis"/>
    <property type="evidence" value="ECO:0007669"/>
    <property type="project" value="TreeGrafter"/>
</dbReference>
<reference evidence="4" key="1">
    <citation type="journal article" date="2021" name="Sci. Rep.">
        <title>Diploid genomic architecture of Nitzschia inconspicua, an elite biomass production diatom.</title>
        <authorList>
            <person name="Oliver A."/>
            <person name="Podell S."/>
            <person name="Pinowska A."/>
            <person name="Traller J.C."/>
            <person name="Smith S.R."/>
            <person name="McClure R."/>
            <person name="Beliaev A."/>
            <person name="Bohutskyi P."/>
            <person name="Hill E.A."/>
            <person name="Rabines A."/>
            <person name="Zheng H."/>
            <person name="Allen L.Z."/>
            <person name="Kuo A."/>
            <person name="Grigoriev I.V."/>
            <person name="Allen A.E."/>
            <person name="Hazlebeck D."/>
            <person name="Allen E.E."/>
        </authorList>
    </citation>
    <scope>NUCLEOTIDE SEQUENCE</scope>
    <source>
        <strain evidence="4">Hildebrandi</strain>
    </source>
</reference>
<dbReference type="PANTHER" id="PTHR21600:SF87">
    <property type="entry name" value="RNA PSEUDOURIDYLATE SYNTHASE DOMAIN-CONTAINING PROTEIN 1"/>
    <property type="match status" value="1"/>
</dbReference>
<dbReference type="InterPro" id="IPR006224">
    <property type="entry name" value="PsdUridine_synth_RluA-like_CS"/>
</dbReference>
<reference evidence="4" key="2">
    <citation type="submission" date="2021-04" db="EMBL/GenBank/DDBJ databases">
        <authorList>
            <person name="Podell S."/>
        </authorList>
    </citation>
    <scope>NUCLEOTIDE SEQUENCE</scope>
    <source>
        <strain evidence="4">Hildebrandi</strain>
    </source>
</reference>
<dbReference type="AlphaFoldDB" id="A0A9K3Q889"/>
<proteinExistence type="inferred from homology"/>
<dbReference type="PANTHER" id="PTHR21600">
    <property type="entry name" value="MITOCHONDRIAL RNA PSEUDOURIDINE SYNTHASE"/>
    <property type="match status" value="1"/>
</dbReference>
<keyword evidence="5" id="KW-1185">Reference proteome</keyword>
<dbReference type="OrthoDB" id="418349at2759"/>
<dbReference type="PROSITE" id="PS01129">
    <property type="entry name" value="PSI_RLU"/>
    <property type="match status" value="1"/>
</dbReference>
<feature type="domain" description="Pseudouridine synthase RsuA/RluA-like" evidence="3">
    <location>
        <begin position="124"/>
        <end position="301"/>
    </location>
</feature>
<evidence type="ECO:0000256" key="1">
    <source>
        <dbReference type="ARBA" id="ARBA00010876"/>
    </source>
</evidence>
<gene>
    <name evidence="4" type="ORF">IV203_013733</name>
</gene>
<comment type="similarity">
    <text evidence="1">Belongs to the pseudouridine synthase RluA family.</text>
</comment>
<dbReference type="CDD" id="cd02869">
    <property type="entry name" value="PseudoU_synth_RluA_like"/>
    <property type="match status" value="1"/>
</dbReference>
<dbReference type="InterPro" id="IPR006145">
    <property type="entry name" value="PsdUridine_synth_RsuA/RluA"/>
</dbReference>
<feature type="chain" id="PRO_5039916548" evidence="2">
    <location>
        <begin position="20"/>
        <end position="384"/>
    </location>
</feature>
<protein>
    <submittedName>
        <fullName evidence="4">Pseudouridine synthase</fullName>
    </submittedName>
</protein>
<evidence type="ECO:0000313" key="4">
    <source>
        <dbReference type="EMBL" id="KAG7374638.1"/>
    </source>
</evidence>
<dbReference type="Proteomes" id="UP000693970">
    <property type="component" value="Unassembled WGS sequence"/>
</dbReference>
<keyword evidence="2" id="KW-0732">Signal</keyword>
<name>A0A9K3Q889_9STRA</name>